<evidence type="ECO:0000313" key="2">
    <source>
        <dbReference type="EMBL" id="RCW40634.1"/>
    </source>
</evidence>
<sequence>MVNHAYKVLGTIFMISSGLIYTIERCVANISYSFILAGYASHGTNTDFKPEYPSFNDNFFVLFFLIIGILIFAYGLIKKH</sequence>
<keyword evidence="1" id="KW-0812">Transmembrane</keyword>
<reference evidence="2 3" key="1">
    <citation type="submission" date="2018-07" db="EMBL/GenBank/DDBJ databases">
        <title>Genomic Encyclopedia of Type Strains, Phase III (KMG-III): the genomes of soil and plant-associated and newly described type strains.</title>
        <authorList>
            <person name="Whitman W."/>
        </authorList>
    </citation>
    <scope>NUCLEOTIDE SEQUENCE [LARGE SCALE GENOMIC DNA]</scope>
    <source>
        <strain evidence="2 3">CECT 7506</strain>
    </source>
</reference>
<dbReference type="Proteomes" id="UP000252415">
    <property type="component" value="Unassembled WGS sequence"/>
</dbReference>
<keyword evidence="3" id="KW-1185">Reference proteome</keyword>
<dbReference type="AlphaFoldDB" id="A0A368VLU5"/>
<evidence type="ECO:0000313" key="3">
    <source>
        <dbReference type="Proteomes" id="UP000252415"/>
    </source>
</evidence>
<protein>
    <submittedName>
        <fullName evidence="2">Uncharacterized protein</fullName>
    </submittedName>
</protein>
<name>A0A368VLU5_9BACL</name>
<accession>A0A368VLU5</accession>
<comment type="caution">
    <text evidence="2">The sequence shown here is derived from an EMBL/GenBank/DDBJ whole genome shotgun (WGS) entry which is preliminary data.</text>
</comment>
<evidence type="ECO:0000256" key="1">
    <source>
        <dbReference type="SAM" id="Phobius"/>
    </source>
</evidence>
<feature type="transmembrane region" description="Helical" evidence="1">
    <location>
        <begin position="12"/>
        <end position="39"/>
    </location>
</feature>
<proteinExistence type="predicted"/>
<dbReference type="EMBL" id="QPJD01000030">
    <property type="protein sequence ID" value="RCW40634.1"/>
    <property type="molecule type" value="Genomic_DNA"/>
</dbReference>
<keyword evidence="1" id="KW-0472">Membrane</keyword>
<organism evidence="2 3">
    <name type="scientific">Paenibacillus prosopidis</name>
    <dbReference type="NCBI Taxonomy" id="630520"/>
    <lineage>
        <taxon>Bacteria</taxon>
        <taxon>Bacillati</taxon>
        <taxon>Bacillota</taxon>
        <taxon>Bacilli</taxon>
        <taxon>Bacillales</taxon>
        <taxon>Paenibacillaceae</taxon>
        <taxon>Paenibacillus</taxon>
    </lineage>
</organism>
<feature type="transmembrane region" description="Helical" evidence="1">
    <location>
        <begin position="59"/>
        <end position="77"/>
    </location>
</feature>
<gene>
    <name evidence="2" type="ORF">DFP97_13013</name>
</gene>
<keyword evidence="1" id="KW-1133">Transmembrane helix</keyword>